<evidence type="ECO:0000256" key="2">
    <source>
        <dbReference type="ARBA" id="ARBA00023002"/>
    </source>
</evidence>
<proteinExistence type="inferred from homology"/>
<evidence type="ECO:0000313" key="5">
    <source>
        <dbReference type="Proteomes" id="UP000305067"/>
    </source>
</evidence>
<comment type="similarity">
    <text evidence="1 3">Belongs to the short-chain dehydrogenases/reductases (SDR) family.</text>
</comment>
<dbReference type="PANTHER" id="PTHR43976:SF16">
    <property type="entry name" value="SHORT-CHAIN DEHYDROGENASE_REDUCTASE FAMILY PROTEIN"/>
    <property type="match status" value="1"/>
</dbReference>
<keyword evidence="2" id="KW-0560">Oxidoreductase</keyword>
<evidence type="ECO:0000256" key="1">
    <source>
        <dbReference type="ARBA" id="ARBA00006484"/>
    </source>
</evidence>
<dbReference type="InterPro" id="IPR051911">
    <property type="entry name" value="SDR_oxidoreductase"/>
</dbReference>
<name>A0A5C3QWZ0_9AGAR</name>
<evidence type="ECO:0000313" key="4">
    <source>
        <dbReference type="EMBL" id="TFL04899.1"/>
    </source>
</evidence>
<dbReference type="SUPFAM" id="SSF51735">
    <property type="entry name" value="NAD(P)-binding Rossmann-fold domains"/>
    <property type="match status" value="1"/>
</dbReference>
<dbReference type="Pfam" id="PF00106">
    <property type="entry name" value="adh_short"/>
    <property type="match status" value="1"/>
</dbReference>
<dbReference type="GO" id="GO:0016491">
    <property type="term" value="F:oxidoreductase activity"/>
    <property type="evidence" value="ECO:0007669"/>
    <property type="project" value="UniProtKB-KW"/>
</dbReference>
<dbReference type="CDD" id="cd05374">
    <property type="entry name" value="17beta-HSD-like_SDR_c"/>
    <property type="match status" value="1"/>
</dbReference>
<evidence type="ECO:0000256" key="3">
    <source>
        <dbReference type="RuleBase" id="RU000363"/>
    </source>
</evidence>
<dbReference type="PRINTS" id="PR00081">
    <property type="entry name" value="GDHRDH"/>
</dbReference>
<dbReference type="OrthoDB" id="1274115at2759"/>
<accession>A0A5C3QWZ0</accession>
<protein>
    <recommendedName>
        <fullName evidence="6">NAD-P-binding protein</fullName>
    </recommendedName>
</protein>
<sequence length="298" mass="32957">MPETANTKVWFITGTSSGLGLHLVKAVLARGDLVIATVRDKSKLENIEDRFPAEDSPEGQRLRVVDLDVTLGIELISRVVESAIEVWGRIDVLVNNAAYAEIGAFEELGSRAFRAMYDINVFGVIDVTNAVLPHMRERRSGTIVQVGSRLAWEAERPGRSIFASSKAAVHAFTESLASEVLPFNIHVLSFQPGGFRTEAILATPIHSVNPIRDYDDLRTRMVDRLTVATEKVLVGDPRKGMNVLVDVVRGEGKAQGNQLPRYLVLGPGAAEVVIEKCRVMQEAAQEWRWVTEDLWLDT</sequence>
<dbReference type="PANTHER" id="PTHR43976">
    <property type="entry name" value="SHORT CHAIN DEHYDROGENASE"/>
    <property type="match status" value="1"/>
</dbReference>
<dbReference type="EMBL" id="ML178817">
    <property type="protein sequence ID" value="TFL04899.1"/>
    <property type="molecule type" value="Genomic_DNA"/>
</dbReference>
<dbReference type="InterPro" id="IPR036291">
    <property type="entry name" value="NAD(P)-bd_dom_sf"/>
</dbReference>
<reference evidence="4 5" key="1">
    <citation type="journal article" date="2019" name="Nat. Ecol. Evol.">
        <title>Megaphylogeny resolves global patterns of mushroom evolution.</title>
        <authorList>
            <person name="Varga T."/>
            <person name="Krizsan K."/>
            <person name="Foldi C."/>
            <person name="Dima B."/>
            <person name="Sanchez-Garcia M."/>
            <person name="Sanchez-Ramirez S."/>
            <person name="Szollosi G.J."/>
            <person name="Szarkandi J.G."/>
            <person name="Papp V."/>
            <person name="Albert L."/>
            <person name="Andreopoulos W."/>
            <person name="Angelini C."/>
            <person name="Antonin V."/>
            <person name="Barry K.W."/>
            <person name="Bougher N.L."/>
            <person name="Buchanan P."/>
            <person name="Buyck B."/>
            <person name="Bense V."/>
            <person name="Catcheside P."/>
            <person name="Chovatia M."/>
            <person name="Cooper J."/>
            <person name="Damon W."/>
            <person name="Desjardin D."/>
            <person name="Finy P."/>
            <person name="Geml J."/>
            <person name="Haridas S."/>
            <person name="Hughes K."/>
            <person name="Justo A."/>
            <person name="Karasinski D."/>
            <person name="Kautmanova I."/>
            <person name="Kiss B."/>
            <person name="Kocsube S."/>
            <person name="Kotiranta H."/>
            <person name="LaButti K.M."/>
            <person name="Lechner B.E."/>
            <person name="Liimatainen K."/>
            <person name="Lipzen A."/>
            <person name="Lukacs Z."/>
            <person name="Mihaltcheva S."/>
            <person name="Morgado L.N."/>
            <person name="Niskanen T."/>
            <person name="Noordeloos M.E."/>
            <person name="Ohm R.A."/>
            <person name="Ortiz-Santana B."/>
            <person name="Ovrebo C."/>
            <person name="Racz N."/>
            <person name="Riley R."/>
            <person name="Savchenko A."/>
            <person name="Shiryaev A."/>
            <person name="Soop K."/>
            <person name="Spirin V."/>
            <person name="Szebenyi C."/>
            <person name="Tomsovsky M."/>
            <person name="Tulloss R.E."/>
            <person name="Uehling J."/>
            <person name="Grigoriev I.V."/>
            <person name="Vagvolgyi C."/>
            <person name="Papp T."/>
            <person name="Martin F.M."/>
            <person name="Miettinen O."/>
            <person name="Hibbett D.S."/>
            <person name="Nagy L.G."/>
        </authorList>
    </citation>
    <scope>NUCLEOTIDE SEQUENCE [LARGE SCALE GENOMIC DNA]</scope>
    <source>
        <strain evidence="4 5">CBS 309.79</strain>
    </source>
</reference>
<gene>
    <name evidence="4" type="ORF">BDV98DRAFT_523617</name>
</gene>
<dbReference type="STRING" id="1884261.A0A5C3QWZ0"/>
<keyword evidence="5" id="KW-1185">Reference proteome</keyword>
<dbReference type="Proteomes" id="UP000305067">
    <property type="component" value="Unassembled WGS sequence"/>
</dbReference>
<dbReference type="AlphaFoldDB" id="A0A5C3QWZ0"/>
<dbReference type="PRINTS" id="PR00080">
    <property type="entry name" value="SDRFAMILY"/>
</dbReference>
<dbReference type="InterPro" id="IPR002347">
    <property type="entry name" value="SDR_fam"/>
</dbReference>
<organism evidence="4 5">
    <name type="scientific">Pterulicium gracile</name>
    <dbReference type="NCBI Taxonomy" id="1884261"/>
    <lineage>
        <taxon>Eukaryota</taxon>
        <taxon>Fungi</taxon>
        <taxon>Dikarya</taxon>
        <taxon>Basidiomycota</taxon>
        <taxon>Agaricomycotina</taxon>
        <taxon>Agaricomycetes</taxon>
        <taxon>Agaricomycetidae</taxon>
        <taxon>Agaricales</taxon>
        <taxon>Pleurotineae</taxon>
        <taxon>Pterulaceae</taxon>
        <taxon>Pterulicium</taxon>
    </lineage>
</organism>
<evidence type="ECO:0008006" key="6">
    <source>
        <dbReference type="Google" id="ProtNLM"/>
    </source>
</evidence>
<dbReference type="Gene3D" id="3.40.50.720">
    <property type="entry name" value="NAD(P)-binding Rossmann-like Domain"/>
    <property type="match status" value="1"/>
</dbReference>